<dbReference type="RefSeq" id="WP_051849937.1">
    <property type="nucleotide sequence ID" value="NZ_CP051006.1"/>
</dbReference>
<organism evidence="1 2">
    <name type="scientific">Streptomyces griseofuscus</name>
    <dbReference type="NCBI Taxonomy" id="146922"/>
    <lineage>
        <taxon>Bacteria</taxon>
        <taxon>Bacillati</taxon>
        <taxon>Actinomycetota</taxon>
        <taxon>Actinomycetes</taxon>
        <taxon>Kitasatosporales</taxon>
        <taxon>Streptomycetaceae</taxon>
        <taxon>Streptomyces</taxon>
    </lineage>
</organism>
<reference evidence="1 2" key="1">
    <citation type="submission" date="2020-04" db="EMBL/GenBank/DDBJ databases">
        <title>Characterization and engineering of Streptomyces griseofuscus DSM40191 as a potential heterologous host for expression of BGCs.</title>
        <authorList>
            <person name="Gren T."/>
            <person name="Whitford C.M."/>
            <person name="Mohite O.S."/>
            <person name="Joergensen T.S."/>
            <person name="Nielsen J.B."/>
            <person name="Lee S.Y."/>
            <person name="Weber T."/>
        </authorList>
    </citation>
    <scope>NUCLEOTIDE SEQUENCE [LARGE SCALE GENOMIC DNA]</scope>
    <source>
        <strain evidence="1 2">DSM 40191</strain>
    </source>
</reference>
<dbReference type="AlphaFoldDB" id="A0A7H1PST2"/>
<name>A0A7H1PST2_9ACTN</name>
<sequence>MPKPGALTQRLRMADPDVAHGYGDRVAARPRELVGDEEYEQHYRVEQFGASRMRLEVVCSRGDRRIGHVLEDLYDAGTDLSELTKDQLTEALARRGVDHDRHLRHEPVLPWHILNHVHAGAEQELATTLAEWEARS</sequence>
<accession>A0A7H1PST2</accession>
<proteinExistence type="predicted"/>
<dbReference type="GeneID" id="91460425"/>
<gene>
    <name evidence="1" type="ORF">HEP81_00776</name>
</gene>
<protein>
    <submittedName>
        <fullName evidence="1">Uncharacterized protein</fullName>
    </submittedName>
</protein>
<evidence type="ECO:0000313" key="2">
    <source>
        <dbReference type="Proteomes" id="UP000516422"/>
    </source>
</evidence>
<dbReference type="KEGG" id="sgf:HEP81_00776"/>
<evidence type="ECO:0000313" key="1">
    <source>
        <dbReference type="EMBL" id="QNT91112.1"/>
    </source>
</evidence>
<dbReference type="Proteomes" id="UP000516422">
    <property type="component" value="Chromosome"/>
</dbReference>
<dbReference type="EMBL" id="CP051006">
    <property type="protein sequence ID" value="QNT91112.1"/>
    <property type="molecule type" value="Genomic_DNA"/>
</dbReference>